<accession>A0A401UTN6</accession>
<organism evidence="1 2">
    <name type="scientific">Clostridium tagluense</name>
    <dbReference type="NCBI Taxonomy" id="360422"/>
    <lineage>
        <taxon>Bacteria</taxon>
        <taxon>Bacillati</taxon>
        <taxon>Bacillota</taxon>
        <taxon>Clostridia</taxon>
        <taxon>Eubacteriales</taxon>
        <taxon>Clostridiaceae</taxon>
        <taxon>Clostridium</taxon>
    </lineage>
</organism>
<name>A0A401UTN6_9CLOT</name>
<evidence type="ECO:0000313" key="2">
    <source>
        <dbReference type="Proteomes" id="UP000287872"/>
    </source>
</evidence>
<keyword evidence="2" id="KW-1185">Reference proteome</keyword>
<evidence type="ECO:0000313" key="1">
    <source>
        <dbReference type="EMBL" id="GCD12919.1"/>
    </source>
</evidence>
<dbReference type="RefSeq" id="WP_125005990.1">
    <property type="nucleotide sequence ID" value="NZ_BHYK01000045.1"/>
</dbReference>
<dbReference type="AlphaFoldDB" id="A0A401UTN6"/>
<sequence length="129" mass="15450">MKDKIKNTKIKMLKSEMKQIINSLNSWIKYDIERFKGNPIEVKNLVGRIEKTYIKQDIEEYILSFNFDTYIMICNIVAEQCLQHGENKIIGKEICLTIETITREIYGLRPMDLCYPTNRWDKYNFKIED</sequence>
<gene>
    <name evidence="1" type="ORF">Ctaglu_45420</name>
</gene>
<proteinExistence type="predicted"/>
<protein>
    <submittedName>
        <fullName evidence="1">Uncharacterized protein</fullName>
    </submittedName>
</protein>
<reference evidence="1 2" key="1">
    <citation type="submission" date="2018-11" db="EMBL/GenBank/DDBJ databases">
        <title>Genome sequencing and assembly of Clostridium tagluense strain A121.</title>
        <authorList>
            <person name="Murakami T."/>
            <person name="Segawa T."/>
            <person name="Shcherbakova V.A."/>
            <person name="Mori H."/>
            <person name="Yoshimura Y."/>
        </authorList>
    </citation>
    <scope>NUCLEOTIDE SEQUENCE [LARGE SCALE GENOMIC DNA]</scope>
    <source>
        <strain evidence="1 2">A121</strain>
    </source>
</reference>
<dbReference type="EMBL" id="BHYK01000045">
    <property type="protein sequence ID" value="GCD12919.1"/>
    <property type="molecule type" value="Genomic_DNA"/>
</dbReference>
<dbReference type="Proteomes" id="UP000287872">
    <property type="component" value="Unassembled WGS sequence"/>
</dbReference>
<comment type="caution">
    <text evidence="1">The sequence shown here is derived from an EMBL/GenBank/DDBJ whole genome shotgun (WGS) entry which is preliminary data.</text>
</comment>